<dbReference type="GO" id="GO:0016747">
    <property type="term" value="F:acyltransferase activity, transferring groups other than amino-acyl groups"/>
    <property type="evidence" value="ECO:0007669"/>
    <property type="project" value="InterPro"/>
</dbReference>
<evidence type="ECO:0000313" key="5">
    <source>
        <dbReference type="Proteomes" id="UP001144673"/>
    </source>
</evidence>
<dbReference type="Gene3D" id="3.40.630.30">
    <property type="match status" value="1"/>
</dbReference>
<evidence type="ECO:0000259" key="3">
    <source>
        <dbReference type="PROSITE" id="PS51186"/>
    </source>
</evidence>
<keyword evidence="1" id="KW-0808">Transferase</keyword>
<dbReference type="KEGG" id="amus:LMH87_009246"/>
<feature type="domain" description="N-acetyltransferase" evidence="3">
    <location>
        <begin position="52"/>
        <end position="211"/>
    </location>
</feature>
<dbReference type="PANTHER" id="PTHR43877:SF2">
    <property type="entry name" value="AMINOALKYLPHOSPHONATE N-ACETYLTRANSFERASE-RELATED"/>
    <property type="match status" value="1"/>
</dbReference>
<dbReference type="InterPro" id="IPR016181">
    <property type="entry name" value="Acyl_CoA_acyltransferase"/>
</dbReference>
<accession>A0A9W8QCJ2</accession>
<dbReference type="PROSITE" id="PS51186">
    <property type="entry name" value="GNAT"/>
    <property type="match status" value="1"/>
</dbReference>
<dbReference type="InterPro" id="IPR050832">
    <property type="entry name" value="Bact_Acetyltransf"/>
</dbReference>
<dbReference type="SUPFAM" id="SSF55729">
    <property type="entry name" value="Acyl-CoA N-acyltransferases (Nat)"/>
    <property type="match status" value="1"/>
</dbReference>
<proteinExistence type="predicted"/>
<keyword evidence="2" id="KW-0012">Acyltransferase</keyword>
<dbReference type="InterPro" id="IPR000182">
    <property type="entry name" value="GNAT_dom"/>
</dbReference>
<dbReference type="PANTHER" id="PTHR43877">
    <property type="entry name" value="AMINOALKYLPHOSPHONATE N-ACETYLTRANSFERASE-RELATED-RELATED"/>
    <property type="match status" value="1"/>
</dbReference>
<dbReference type="Proteomes" id="UP001144673">
    <property type="component" value="Chromosome 5"/>
</dbReference>
<evidence type="ECO:0000256" key="2">
    <source>
        <dbReference type="ARBA" id="ARBA00023315"/>
    </source>
</evidence>
<comment type="caution">
    <text evidence="4">The sequence shown here is derived from an EMBL/GenBank/DDBJ whole genome shotgun (WGS) entry which is preliminary data.</text>
</comment>
<reference evidence="4" key="1">
    <citation type="journal article" date="2023" name="Access Microbiol">
        <title>De-novo genome assembly for Akanthomyces muscarius, a biocontrol agent of insect agricultural pests.</title>
        <authorList>
            <person name="Erdos Z."/>
            <person name="Studholme D.J."/>
            <person name="Raymond B."/>
            <person name="Sharma M."/>
        </authorList>
    </citation>
    <scope>NUCLEOTIDE SEQUENCE</scope>
    <source>
        <strain evidence="4">Ve6</strain>
    </source>
</reference>
<gene>
    <name evidence="4" type="ORF">LMH87_009246</name>
</gene>
<dbReference type="CDD" id="cd04301">
    <property type="entry name" value="NAT_SF"/>
    <property type="match status" value="1"/>
</dbReference>
<keyword evidence="5" id="KW-1185">Reference proteome</keyword>
<evidence type="ECO:0000313" key="4">
    <source>
        <dbReference type="EMBL" id="KAJ4152722.1"/>
    </source>
</evidence>
<name>A0A9W8QCJ2_AKAMU</name>
<dbReference type="Pfam" id="PF00583">
    <property type="entry name" value="Acetyltransf_1"/>
    <property type="match status" value="1"/>
</dbReference>
<dbReference type="RefSeq" id="XP_056053380.1">
    <property type="nucleotide sequence ID" value="XM_056196208.1"/>
</dbReference>
<dbReference type="EMBL" id="JAJHUN010000008">
    <property type="protein sequence ID" value="KAJ4152722.1"/>
    <property type="molecule type" value="Genomic_DNA"/>
</dbReference>
<protein>
    <recommendedName>
        <fullName evidence="3">N-acetyltransferase domain-containing protein</fullName>
    </recommendedName>
</protein>
<dbReference type="AlphaFoldDB" id="A0A9W8QCJ2"/>
<dbReference type="GeneID" id="80896405"/>
<sequence>MSGDYPKPIIYTALCTSENIERPFACNRKTIRKRAKKKVMTVKSATQTAKRLSFRTATLTHVAAVRALVVSAFRGDASRAGWTTEADLFTDERISEAGVEAKIQRPDSEVIIVLDENETLLGCAELVSQGAVVQIGMVAVSPTSQGRGIGKALITHLQEVGVGDYKAERMELCVIWTREDVIEFYIRRGFVKTKRLRPFPYTELINGKALRDDLYFVVLEKYLPPC</sequence>
<organism evidence="4 5">
    <name type="scientific">Akanthomyces muscarius</name>
    <name type="common">Entomopathogenic fungus</name>
    <name type="synonym">Lecanicillium muscarium</name>
    <dbReference type="NCBI Taxonomy" id="2231603"/>
    <lineage>
        <taxon>Eukaryota</taxon>
        <taxon>Fungi</taxon>
        <taxon>Dikarya</taxon>
        <taxon>Ascomycota</taxon>
        <taxon>Pezizomycotina</taxon>
        <taxon>Sordariomycetes</taxon>
        <taxon>Hypocreomycetidae</taxon>
        <taxon>Hypocreales</taxon>
        <taxon>Cordycipitaceae</taxon>
        <taxon>Akanthomyces</taxon>
    </lineage>
</organism>
<evidence type="ECO:0000256" key="1">
    <source>
        <dbReference type="ARBA" id="ARBA00022679"/>
    </source>
</evidence>